<dbReference type="GO" id="GO:0000785">
    <property type="term" value="C:chromatin"/>
    <property type="evidence" value="ECO:0007669"/>
    <property type="project" value="TreeGrafter"/>
</dbReference>
<evidence type="ECO:0000256" key="1">
    <source>
        <dbReference type="ARBA" id="ARBA00022723"/>
    </source>
</evidence>
<dbReference type="PANTHER" id="PTHR10782">
    <property type="entry name" value="ZINC FINGER MIZ DOMAIN-CONTAINING PROTEIN"/>
    <property type="match status" value="1"/>
</dbReference>
<feature type="compositionally biased region" description="Basic and acidic residues" evidence="5">
    <location>
        <begin position="1061"/>
        <end position="1071"/>
    </location>
</feature>
<feature type="compositionally biased region" description="Low complexity" evidence="5">
    <location>
        <begin position="137"/>
        <end position="148"/>
    </location>
</feature>
<dbReference type="GO" id="GO:0008270">
    <property type="term" value="F:zinc ion binding"/>
    <property type="evidence" value="ECO:0007669"/>
    <property type="project" value="UniProtKB-KW"/>
</dbReference>
<dbReference type="GO" id="GO:0016925">
    <property type="term" value="P:protein sumoylation"/>
    <property type="evidence" value="ECO:0007669"/>
    <property type="project" value="TreeGrafter"/>
</dbReference>
<feature type="compositionally biased region" description="Polar residues" evidence="5">
    <location>
        <begin position="634"/>
        <end position="672"/>
    </location>
</feature>
<reference evidence="7" key="1">
    <citation type="submission" date="2022-12" db="EMBL/GenBank/DDBJ databases">
        <authorList>
            <person name="Petersen C."/>
        </authorList>
    </citation>
    <scope>NUCLEOTIDE SEQUENCE</scope>
    <source>
        <strain evidence="7">IBT 29677</strain>
    </source>
</reference>
<feature type="region of interest" description="Disordered" evidence="5">
    <location>
        <begin position="459"/>
        <end position="563"/>
    </location>
</feature>
<feature type="compositionally biased region" description="Polar residues" evidence="5">
    <location>
        <begin position="199"/>
        <end position="215"/>
    </location>
</feature>
<feature type="domain" description="SP-RING-type" evidence="6">
    <location>
        <begin position="948"/>
        <end position="1038"/>
    </location>
</feature>
<feature type="compositionally biased region" description="Basic and acidic residues" evidence="5">
    <location>
        <begin position="1084"/>
        <end position="1093"/>
    </location>
</feature>
<dbReference type="InterPro" id="IPR013083">
    <property type="entry name" value="Znf_RING/FYVE/PHD"/>
</dbReference>
<dbReference type="GeneID" id="81372882"/>
<dbReference type="PROSITE" id="PS51044">
    <property type="entry name" value="ZF_SP_RING"/>
    <property type="match status" value="1"/>
</dbReference>
<dbReference type="PANTHER" id="PTHR10782:SF4">
    <property type="entry name" value="TONALLI, ISOFORM E"/>
    <property type="match status" value="1"/>
</dbReference>
<reference evidence="7" key="2">
    <citation type="journal article" date="2023" name="IMA Fungus">
        <title>Comparative genomic study of the Penicillium genus elucidates a diverse pangenome and 15 lateral gene transfer events.</title>
        <authorList>
            <person name="Petersen C."/>
            <person name="Sorensen T."/>
            <person name="Nielsen M.R."/>
            <person name="Sondergaard T.E."/>
            <person name="Sorensen J.L."/>
            <person name="Fitzpatrick D.A."/>
            <person name="Frisvad J.C."/>
            <person name="Nielsen K.L."/>
        </authorList>
    </citation>
    <scope>NUCLEOTIDE SEQUENCE</scope>
    <source>
        <strain evidence="7">IBT 29677</strain>
    </source>
</reference>
<evidence type="ECO:0000256" key="5">
    <source>
        <dbReference type="SAM" id="MobiDB-lite"/>
    </source>
</evidence>
<gene>
    <name evidence="7" type="ORF">N7509_009265</name>
</gene>
<dbReference type="InterPro" id="IPR004181">
    <property type="entry name" value="Znf_MIZ"/>
</dbReference>
<feature type="region of interest" description="Disordered" evidence="5">
    <location>
        <begin position="621"/>
        <end position="693"/>
    </location>
</feature>
<dbReference type="EMBL" id="JAPZBU010000009">
    <property type="protein sequence ID" value="KAJ5386724.1"/>
    <property type="molecule type" value="Genomic_DNA"/>
</dbReference>
<proteinExistence type="predicted"/>
<feature type="compositionally biased region" description="Low complexity" evidence="5">
    <location>
        <begin position="38"/>
        <end position="52"/>
    </location>
</feature>
<evidence type="ECO:0000256" key="2">
    <source>
        <dbReference type="ARBA" id="ARBA00022771"/>
    </source>
</evidence>
<feature type="compositionally biased region" description="Low complexity" evidence="5">
    <location>
        <begin position="462"/>
        <end position="482"/>
    </location>
</feature>
<keyword evidence="2 4" id="KW-0863">Zinc-finger</keyword>
<dbReference type="Gene3D" id="3.30.40.10">
    <property type="entry name" value="Zinc/RING finger domain, C3HC4 (zinc finger)"/>
    <property type="match status" value="1"/>
</dbReference>
<evidence type="ECO:0000256" key="4">
    <source>
        <dbReference type="PROSITE-ProRule" id="PRU00452"/>
    </source>
</evidence>
<keyword evidence="1" id="KW-0479">Metal-binding</keyword>
<dbReference type="GO" id="GO:0061665">
    <property type="term" value="F:SUMO ligase activity"/>
    <property type="evidence" value="ECO:0007669"/>
    <property type="project" value="TreeGrafter"/>
</dbReference>
<organism evidence="7 8">
    <name type="scientific">Penicillium cosmopolitanum</name>
    <dbReference type="NCBI Taxonomy" id="1131564"/>
    <lineage>
        <taxon>Eukaryota</taxon>
        <taxon>Fungi</taxon>
        <taxon>Dikarya</taxon>
        <taxon>Ascomycota</taxon>
        <taxon>Pezizomycotina</taxon>
        <taxon>Eurotiomycetes</taxon>
        <taxon>Eurotiomycetidae</taxon>
        <taxon>Eurotiales</taxon>
        <taxon>Aspergillaceae</taxon>
        <taxon>Penicillium</taxon>
    </lineage>
</organism>
<keyword evidence="3" id="KW-0862">Zinc</keyword>
<feature type="compositionally biased region" description="Polar residues" evidence="5">
    <location>
        <begin position="60"/>
        <end position="81"/>
    </location>
</feature>
<dbReference type="RefSeq" id="XP_056484522.1">
    <property type="nucleotide sequence ID" value="XM_056633902.1"/>
</dbReference>
<dbReference type="AlphaFoldDB" id="A0A9W9VP79"/>
<feature type="compositionally biased region" description="Pro residues" evidence="5">
    <location>
        <begin position="123"/>
        <end position="136"/>
    </location>
</feature>
<dbReference type="Pfam" id="PF02891">
    <property type="entry name" value="zf-MIZ"/>
    <property type="match status" value="1"/>
</dbReference>
<feature type="compositionally biased region" description="Polar residues" evidence="5">
    <location>
        <begin position="520"/>
        <end position="563"/>
    </location>
</feature>
<feature type="region of interest" description="Disordered" evidence="5">
    <location>
        <begin position="1061"/>
        <end position="1110"/>
    </location>
</feature>
<protein>
    <submittedName>
        <fullName evidence="7">Zinc finger MIZ-type</fullName>
    </submittedName>
</protein>
<sequence>MTSLRRHSRGADNIELSNSTANLFMGAGARKNWMLAQSSTSTSPSPSLPTASGHAMRPTLPTTSAIPRPDSNSHPNSNSAPDANKHAHPQQPALDPASALMSPVTPGANLPAPLQDATHHQPQPLPQSDIPPPSLPSPVLSASSHASPDIPHPPATGTTLSDNDQNEHASENENENENENETSRPHQQLDITPLAQPSPIATSTPTNTNVQSNAQFPPAPRQEPMVASHHQPQNTARDLTQSHVMWLGWQPGLNTLLEIGQKSTAAVNARAMLLQKAFQYRDHFYLVLHQVHCRWAVSGYQDFPEFQSPAIRQGFRKLNELLTDNALIPHDVMSRFVAFPRKYEDLKDADWYRMDFGLLNNLLPRLPSHFVHLVDRINRGYYHARRYPPLIVEMRADLQLTSPVLLSVIFTSTCRHIYPDEYLPLLQGLFEKDLATNHADSEKFRHVLIQNFQRIPMKPFDSAPQFQPAPRARPPRTSTSPFPVLPSQMNLSTTPQNSTAASVPQNHQPPTVLSRRPSYASPTTIGSPQMWQAPSGQMQQPTQMQKPESMHYSNGQSRSGPMQQLVNMPTQAQSVSPLPQNPHSLQLHNGQIRQNHQSQMGQGPQAHHAIQAQRVASVPNLSYPQHGVPHAPFLTSQPQAHSTAPHQPHMQFNSNNPQQMSSMGRPQLQSPIQPYHGSHGSPQIPHSQQVRQQRVASVPTVNTPTVPFVPPPSSRQPSTSLLPPLGYRVPQLVQPNPMRLSLHQVDLRDPIKKLVHWDSSVMVEKELFFYMNGFAIPPKFMDLEETSCNWSFQVSATDLLRATRLVNGKSGKRPTAWYQEGSLSLRLRSIALGNLEKDKVYDTWPTANTAWPSVFYIHVNGTELFVRRKTHNGKDLPLDITQHLKEGENTLSLHFLLEPGESKKYRYVFGIERMETHGFDKVRQQACSSPARGTLQKIQKRLCPIAGDDDELAVVSDRLTVSLIDPFMAQIYNIPARSVHCDHLECFDIDTFINTRKSESGPAPMNDNWQCPICKADARPMHLIIDEYFVDVREKLISSNKLEGTIAIDVRADGSWTTKVVSDEHSDRHASDTASAKRKATSPLDREASRAKQELSPPIGNTEHTVIEID</sequence>
<evidence type="ECO:0000313" key="7">
    <source>
        <dbReference type="EMBL" id="KAJ5386724.1"/>
    </source>
</evidence>
<feature type="compositionally biased region" description="Polar residues" evidence="5">
    <location>
        <begin position="487"/>
        <end position="511"/>
    </location>
</feature>
<evidence type="ECO:0000256" key="3">
    <source>
        <dbReference type="ARBA" id="ARBA00022833"/>
    </source>
</evidence>
<keyword evidence="8" id="KW-1185">Reference proteome</keyword>
<evidence type="ECO:0000259" key="6">
    <source>
        <dbReference type="PROSITE" id="PS51044"/>
    </source>
</evidence>
<name>A0A9W9VP79_9EURO</name>
<dbReference type="Proteomes" id="UP001147747">
    <property type="component" value="Unassembled WGS sequence"/>
</dbReference>
<comment type="caution">
    <text evidence="7">The sequence shown here is derived from an EMBL/GenBank/DDBJ whole genome shotgun (WGS) entry which is preliminary data.</text>
</comment>
<feature type="region of interest" description="Disordered" evidence="5">
    <location>
        <begin position="36"/>
        <end position="236"/>
    </location>
</feature>
<accession>A0A9W9VP79</accession>
<dbReference type="OrthoDB" id="27975at2759"/>
<evidence type="ECO:0000313" key="8">
    <source>
        <dbReference type="Proteomes" id="UP001147747"/>
    </source>
</evidence>